<name>A0A0G2H946_9PEZI</name>
<reference evidence="2 3" key="1">
    <citation type="submission" date="2015-05" db="EMBL/GenBank/DDBJ databases">
        <title>Distinctive expansion of gene families associated with plant cell wall degradation and secondary metabolism in the genomes of grapevine trunk pathogens.</title>
        <authorList>
            <person name="Lawrence D.P."/>
            <person name="Travadon R."/>
            <person name="Rolshausen P.E."/>
            <person name="Baumgartner K."/>
        </authorList>
    </citation>
    <scope>NUCLEOTIDE SEQUENCE [LARGE SCALE GENOMIC DNA]</scope>
    <source>
        <strain evidence="2">DA912</strain>
    </source>
</reference>
<dbReference type="InterPro" id="IPR001509">
    <property type="entry name" value="Epimerase_deHydtase"/>
</dbReference>
<sequence length="343" mass="37406">MVKVFLTGVTGYTGGDIFHVLEKTHPDIEYSVLVRNEAKAAPVKEKYPNVRIVYGTLEDSKVLEEEASKTDILIHHEGAAKAFAAGLAKGHSKDKPGYWIHTGGTGILTYHDTDADRYGQPLTYEPYNDLEGIDALTGLPDHAFHRNVDKIVLAAAEHPAIKAAIICPPTIYGKGRGVDNTKSRQVYVMANMTLKRGKAPIIGTGKSTMDDVHVHDLTDLYIKMVDAALKPKPEIDEHIWGPKEGYLLAEGGCHVWGEVAQWVAEAAHAKGYIKDTTLEPLDVAEAKEIAGFEAASYGLNSRGQARRARTYLGWNPTAPTLKEEVPNIVDLEAALLGLKPPEP</sequence>
<reference evidence="2 3" key="2">
    <citation type="submission" date="2015-05" db="EMBL/GenBank/DDBJ databases">
        <authorList>
            <person name="Morales-Cruz A."/>
            <person name="Amrine K.C."/>
            <person name="Cantu D."/>
        </authorList>
    </citation>
    <scope>NUCLEOTIDE SEQUENCE [LARGE SCALE GENOMIC DNA]</scope>
    <source>
        <strain evidence="2">DA912</strain>
    </source>
</reference>
<dbReference type="SUPFAM" id="SSF51735">
    <property type="entry name" value="NAD(P)-binding Rossmann-fold domains"/>
    <property type="match status" value="1"/>
</dbReference>
<dbReference type="Proteomes" id="UP000034680">
    <property type="component" value="Unassembled WGS sequence"/>
</dbReference>
<dbReference type="STRING" id="1214573.A0A0G2H946"/>
<dbReference type="GO" id="GO:0005737">
    <property type="term" value="C:cytoplasm"/>
    <property type="evidence" value="ECO:0007669"/>
    <property type="project" value="TreeGrafter"/>
</dbReference>
<gene>
    <name evidence="2" type="ORF">UCDDA912_g08262</name>
</gene>
<dbReference type="InterPro" id="IPR051783">
    <property type="entry name" value="NAD(P)-dependent_oxidoreduct"/>
</dbReference>
<dbReference type="InterPro" id="IPR036291">
    <property type="entry name" value="NAD(P)-bd_dom_sf"/>
</dbReference>
<organism evidence="2 3">
    <name type="scientific">Diaporthe ampelina</name>
    <dbReference type="NCBI Taxonomy" id="1214573"/>
    <lineage>
        <taxon>Eukaryota</taxon>
        <taxon>Fungi</taxon>
        <taxon>Dikarya</taxon>
        <taxon>Ascomycota</taxon>
        <taxon>Pezizomycotina</taxon>
        <taxon>Sordariomycetes</taxon>
        <taxon>Sordariomycetidae</taxon>
        <taxon>Diaporthales</taxon>
        <taxon>Diaporthaceae</taxon>
        <taxon>Diaporthe</taxon>
    </lineage>
</organism>
<evidence type="ECO:0000313" key="3">
    <source>
        <dbReference type="Proteomes" id="UP000034680"/>
    </source>
</evidence>
<keyword evidence="3" id="KW-1185">Reference proteome</keyword>
<dbReference type="PANTHER" id="PTHR48079">
    <property type="entry name" value="PROTEIN YEEZ"/>
    <property type="match status" value="1"/>
</dbReference>
<protein>
    <submittedName>
        <fullName evidence="2">Putative nucleoside-diphosphate-sugar epimerase</fullName>
    </submittedName>
</protein>
<dbReference type="PANTHER" id="PTHR48079:SF6">
    <property type="entry name" value="NAD(P)-BINDING DOMAIN-CONTAINING PROTEIN-RELATED"/>
    <property type="match status" value="1"/>
</dbReference>
<dbReference type="EMBL" id="LCUC01000358">
    <property type="protein sequence ID" value="KKY31783.1"/>
    <property type="molecule type" value="Genomic_DNA"/>
</dbReference>
<feature type="domain" description="NAD-dependent epimerase/dehydratase" evidence="1">
    <location>
        <begin position="148"/>
        <end position="227"/>
    </location>
</feature>
<accession>A0A0G2H946</accession>
<dbReference type="Gene3D" id="3.40.50.720">
    <property type="entry name" value="NAD(P)-binding Rossmann-like Domain"/>
    <property type="match status" value="2"/>
</dbReference>
<dbReference type="OrthoDB" id="2130169at2759"/>
<dbReference type="AlphaFoldDB" id="A0A0G2H946"/>
<dbReference type="Pfam" id="PF01370">
    <property type="entry name" value="Epimerase"/>
    <property type="match status" value="1"/>
</dbReference>
<dbReference type="GO" id="GO:0004029">
    <property type="term" value="F:aldehyde dehydrogenase (NAD+) activity"/>
    <property type="evidence" value="ECO:0007669"/>
    <property type="project" value="TreeGrafter"/>
</dbReference>
<evidence type="ECO:0000259" key="1">
    <source>
        <dbReference type="Pfam" id="PF01370"/>
    </source>
</evidence>
<comment type="caution">
    <text evidence="2">The sequence shown here is derived from an EMBL/GenBank/DDBJ whole genome shotgun (WGS) entry which is preliminary data.</text>
</comment>
<evidence type="ECO:0000313" key="2">
    <source>
        <dbReference type="EMBL" id="KKY31783.1"/>
    </source>
</evidence>
<proteinExistence type="predicted"/>